<dbReference type="InterPro" id="IPR019363">
    <property type="entry name" value="LDAH"/>
</dbReference>
<proteinExistence type="predicted"/>
<dbReference type="Proteomes" id="UP001521785">
    <property type="component" value="Unassembled WGS sequence"/>
</dbReference>
<evidence type="ECO:0000256" key="1">
    <source>
        <dbReference type="ARBA" id="ARBA00022801"/>
    </source>
</evidence>
<dbReference type="EMBL" id="JAKJXO020000003">
    <property type="protein sequence ID" value="KAL1608191.1"/>
    <property type="molecule type" value="Genomic_DNA"/>
</dbReference>
<evidence type="ECO:0000313" key="2">
    <source>
        <dbReference type="EMBL" id="KAL1608191.1"/>
    </source>
</evidence>
<reference evidence="2 3" key="1">
    <citation type="submission" date="2024-02" db="EMBL/GenBank/DDBJ databases">
        <title>De novo assembly and annotation of 12 fungi associated with fruit tree decline syndrome in Ontario, Canada.</title>
        <authorList>
            <person name="Sulman M."/>
            <person name="Ellouze W."/>
            <person name="Ilyukhin E."/>
        </authorList>
    </citation>
    <scope>NUCLEOTIDE SEQUENCE [LARGE SCALE GENOMIC DNA]</scope>
    <source>
        <strain evidence="2 3">M42-189</strain>
    </source>
</reference>
<evidence type="ECO:0000313" key="3">
    <source>
        <dbReference type="Proteomes" id="UP001521785"/>
    </source>
</evidence>
<comment type="caution">
    <text evidence="2">The sequence shown here is derived from an EMBL/GenBank/DDBJ whole genome shotgun (WGS) entry which is preliminary data.</text>
</comment>
<sequence>MSAAKPLLTLPSFPLVASLLAKALTFLIPLSVFTFLVRAVMAFPPDAAHVTASFVKSPHGVRQALHMARDEMREITIDTWDDEIWGLTTSTAHPQPPPTLRFLFAKKDHWVADETRDDLIQARGSQEGDEAWKPIMEVDEEEGWVHGFCIRQSVPVAKRVFGYVQDIVQRDMRHQQ</sequence>
<dbReference type="PANTHER" id="PTHR13390:SF0">
    <property type="entry name" value="LIPID DROPLET-ASSOCIATED HYDROLASE"/>
    <property type="match status" value="1"/>
</dbReference>
<dbReference type="PANTHER" id="PTHR13390">
    <property type="entry name" value="LIPASE"/>
    <property type="match status" value="1"/>
</dbReference>
<dbReference type="Pfam" id="PF10230">
    <property type="entry name" value="LIDHydrolase"/>
    <property type="match status" value="1"/>
</dbReference>
<keyword evidence="1" id="KW-0378">Hydrolase</keyword>
<gene>
    <name evidence="2" type="ORF">SLS60_003130</name>
</gene>
<organism evidence="2 3">
    <name type="scientific">Paraconiothyrium brasiliense</name>
    <dbReference type="NCBI Taxonomy" id="300254"/>
    <lineage>
        <taxon>Eukaryota</taxon>
        <taxon>Fungi</taxon>
        <taxon>Dikarya</taxon>
        <taxon>Ascomycota</taxon>
        <taxon>Pezizomycotina</taxon>
        <taxon>Dothideomycetes</taxon>
        <taxon>Pleosporomycetidae</taxon>
        <taxon>Pleosporales</taxon>
        <taxon>Massarineae</taxon>
        <taxon>Didymosphaeriaceae</taxon>
        <taxon>Paraconiothyrium</taxon>
    </lineage>
</organism>
<accession>A0ABR3RUS7</accession>
<keyword evidence="3" id="KW-1185">Reference proteome</keyword>
<protein>
    <submittedName>
        <fullName evidence="2">Uncharacterized protein</fullName>
    </submittedName>
</protein>
<name>A0ABR3RUS7_9PLEO</name>